<evidence type="ECO:0000313" key="2">
    <source>
        <dbReference type="Proteomes" id="UP000289792"/>
    </source>
</evidence>
<proteinExistence type="predicted"/>
<organism evidence="1 2">
    <name type="scientific">Gelidibacter gilvus</name>
    <dbReference type="NCBI Taxonomy" id="59602"/>
    <lineage>
        <taxon>Bacteria</taxon>
        <taxon>Pseudomonadati</taxon>
        <taxon>Bacteroidota</taxon>
        <taxon>Flavobacteriia</taxon>
        <taxon>Flavobacteriales</taxon>
        <taxon>Flavobacteriaceae</taxon>
        <taxon>Gelidibacter</taxon>
    </lineage>
</organism>
<reference evidence="1 2" key="1">
    <citation type="submission" date="2019-01" db="EMBL/GenBank/DDBJ databases">
        <title>Genome sequence of the Antarctic species Gelidibacter gilvus ACAM 158(T).</title>
        <authorList>
            <person name="Bowman J.P."/>
        </authorList>
    </citation>
    <scope>NUCLEOTIDE SEQUENCE [LARGE SCALE GENOMIC DNA]</scope>
    <source>
        <strain evidence="1 2">IC158</strain>
    </source>
</reference>
<dbReference type="OrthoDB" id="1489643at2"/>
<accession>A0A4Q0XIE9</accession>
<keyword evidence="2" id="KW-1185">Reference proteome</keyword>
<sequence>MEKALHSGNYDLAIEDALRRLENNKNKDRKQDYVVMLKNAFEKAVERDLNTIKHLRKDGNPEHYKSIYEIYLNLNARQEIVKPVLPLQIGNKQLHLDFKDYSHVITQSRNEVSAYMYDTGLSLIKSHNKQDIKEAYSTFQYIDRINPKYKDVRNLMQEAHNLGSDYVIVTIENQTDQIIPKRLEDDLLNFDTYGLNQFWTVYHANPDDRIDYDYAMSLQLKRINISPERFNEKQLLRERQIVDGWKYQKDSKGNVVKDSLGNDIKIDNVINVRARFFEYHQLKSTQVLADVVYVDLKNNQTLDVFPINSEFVFENIYATVKGDERALTVQDRDLLRNRRIHFPTNADMVYDTGEDLKLKLKQIISSYKMRN</sequence>
<gene>
    <name evidence="1" type="ORF">ESZ48_08480</name>
</gene>
<dbReference type="EMBL" id="SDDZ01000003">
    <property type="protein sequence ID" value="RXJ50801.1"/>
    <property type="molecule type" value="Genomic_DNA"/>
</dbReference>
<dbReference type="Proteomes" id="UP000289792">
    <property type="component" value="Unassembled WGS sequence"/>
</dbReference>
<dbReference type="AlphaFoldDB" id="A0A4Q0XIE9"/>
<evidence type="ECO:0000313" key="1">
    <source>
        <dbReference type="EMBL" id="RXJ50801.1"/>
    </source>
</evidence>
<protein>
    <submittedName>
        <fullName evidence="1">Uncharacterized protein</fullName>
    </submittedName>
</protein>
<comment type="caution">
    <text evidence="1">The sequence shown here is derived from an EMBL/GenBank/DDBJ whole genome shotgun (WGS) entry which is preliminary data.</text>
</comment>
<name>A0A4Q0XIE9_9FLAO</name>